<proteinExistence type="predicted"/>
<comment type="caution">
    <text evidence="2">The sequence shown here is derived from an EMBL/GenBank/DDBJ whole genome shotgun (WGS) entry which is preliminary data.</text>
</comment>
<sequence length="102" mass="11160">MTDSNSEFQPGLDDPSHTEALHSGLQESVKQMEPIDDGETRPGHEQPAQVDPPAQAVDKSLAVRLFGGWLGMGDSRVGLQKMIDRLRKKNPGQAIQEVVKKT</sequence>
<dbReference type="EMBL" id="MFDO01000021">
    <property type="protein sequence ID" value="OGE65228.1"/>
    <property type="molecule type" value="Genomic_DNA"/>
</dbReference>
<dbReference type="Proteomes" id="UP000178017">
    <property type="component" value="Unassembled WGS sequence"/>
</dbReference>
<name>A0A1F5MIQ2_9BACT</name>
<evidence type="ECO:0000256" key="1">
    <source>
        <dbReference type="SAM" id="MobiDB-lite"/>
    </source>
</evidence>
<accession>A0A1F5MIQ2</accession>
<feature type="region of interest" description="Disordered" evidence="1">
    <location>
        <begin position="1"/>
        <end position="56"/>
    </location>
</feature>
<protein>
    <submittedName>
        <fullName evidence="2">Uncharacterized protein</fullName>
    </submittedName>
</protein>
<organism evidence="2 3">
    <name type="scientific">Candidatus Daviesbacteria bacterium RIFCSPLOWO2_01_FULL_40_24</name>
    <dbReference type="NCBI Taxonomy" id="1797787"/>
    <lineage>
        <taxon>Bacteria</taxon>
        <taxon>Candidatus Daviesiibacteriota</taxon>
    </lineage>
</organism>
<evidence type="ECO:0000313" key="2">
    <source>
        <dbReference type="EMBL" id="OGE65228.1"/>
    </source>
</evidence>
<evidence type="ECO:0000313" key="3">
    <source>
        <dbReference type="Proteomes" id="UP000178017"/>
    </source>
</evidence>
<dbReference type="AlphaFoldDB" id="A0A1F5MIQ2"/>
<reference evidence="2 3" key="1">
    <citation type="journal article" date="2016" name="Nat. Commun.">
        <title>Thousands of microbial genomes shed light on interconnected biogeochemical processes in an aquifer system.</title>
        <authorList>
            <person name="Anantharaman K."/>
            <person name="Brown C.T."/>
            <person name="Hug L.A."/>
            <person name="Sharon I."/>
            <person name="Castelle C.J."/>
            <person name="Probst A.J."/>
            <person name="Thomas B.C."/>
            <person name="Singh A."/>
            <person name="Wilkins M.J."/>
            <person name="Karaoz U."/>
            <person name="Brodie E.L."/>
            <person name="Williams K.H."/>
            <person name="Hubbard S.S."/>
            <person name="Banfield J.F."/>
        </authorList>
    </citation>
    <scope>NUCLEOTIDE SEQUENCE [LARGE SCALE GENOMIC DNA]</scope>
</reference>
<gene>
    <name evidence="2" type="ORF">A3B49_02240</name>
</gene>